<sequence length="99" mass="11452">MGRDKQKDAYDIWFCIRNYEGGMDALAEACKPLLAEEEARVAYMYIAEKFRSENDFGPATVRRFLEDSPDKCGDMTPEQIQTDAYLRVSKWCELLGIKK</sequence>
<gene>
    <name evidence="1" type="ORF">MNBD_GAMMA13-1241</name>
</gene>
<organism evidence="1">
    <name type="scientific">hydrothermal vent metagenome</name>
    <dbReference type="NCBI Taxonomy" id="652676"/>
    <lineage>
        <taxon>unclassified sequences</taxon>
        <taxon>metagenomes</taxon>
        <taxon>ecological metagenomes</taxon>
    </lineage>
</organism>
<evidence type="ECO:0000313" key="1">
    <source>
        <dbReference type="EMBL" id="VAW74143.1"/>
    </source>
</evidence>
<dbReference type="EMBL" id="UOFK01000054">
    <property type="protein sequence ID" value="VAW74143.1"/>
    <property type="molecule type" value="Genomic_DNA"/>
</dbReference>
<dbReference type="AlphaFoldDB" id="A0A3B0YCV4"/>
<proteinExistence type="predicted"/>
<name>A0A3B0YCV4_9ZZZZ</name>
<protein>
    <submittedName>
        <fullName evidence="1">Uncharacterized protein</fullName>
    </submittedName>
</protein>
<reference evidence="1" key="1">
    <citation type="submission" date="2018-06" db="EMBL/GenBank/DDBJ databases">
        <authorList>
            <person name="Zhirakovskaya E."/>
        </authorList>
    </citation>
    <scope>NUCLEOTIDE SEQUENCE</scope>
</reference>
<accession>A0A3B0YCV4</accession>